<sequence>MFLLVVASWPSASLTSVPFFDTNLRLQRTGAPAADAVARYVPVYKGELCVSPCTAKAERGRDCEPVLLSAEAASRFTAHEDCITQWIGTAKEGPLAAHGEGSTPGFWLLELSHLETAPDLGGKWAPLRASRGPGGGEAAILGGSDVRLTSDDDVALLTTARGLALWHRSIPHCSACGGKTKPFRNGRNRKCEDCGTRYRPQLDPSVIVLVTRGDKCLLGRKKEWPAGRYSTLAGFVEFGETIEECVLREMMEEAGVRCDRTSLRFVGSQPWLFPRSLMVGFLVQTKEEVLHVDEDELEDAQWFEREFVRGALARQGDLDKPAEPGAFHVPSSISLARTIIERWLED</sequence>
<dbReference type="InterPro" id="IPR020084">
    <property type="entry name" value="NUDIX_hydrolase_CS"/>
</dbReference>
<reference evidence="10" key="1">
    <citation type="journal article" date="2015" name="PLoS Genet.">
        <title>Genome Sequence and Transcriptome Analyses of Chrysochromulina tobin: Metabolic Tools for Enhanced Algal Fitness in the Prominent Order Prymnesiales (Haptophyceae).</title>
        <authorList>
            <person name="Hovde B.T."/>
            <person name="Deodato C.R."/>
            <person name="Hunsperger H.M."/>
            <person name="Ryken S.A."/>
            <person name="Yost W."/>
            <person name="Jha R.K."/>
            <person name="Patterson J."/>
            <person name="Monnat R.J. Jr."/>
            <person name="Barlow S.B."/>
            <person name="Starkenburg S.R."/>
            <person name="Cattolico R.A."/>
        </authorList>
    </citation>
    <scope>NUCLEOTIDE SEQUENCE</scope>
    <source>
        <strain evidence="10">CCMP291</strain>
    </source>
</reference>
<protein>
    <recommendedName>
        <fullName evidence="2">NAD(+) diphosphatase</fullName>
        <ecNumber evidence="2">3.6.1.22</ecNumber>
    </recommendedName>
</protein>
<comment type="caution">
    <text evidence="9">The sequence shown here is derived from an EMBL/GenBank/DDBJ whole genome shotgun (WGS) entry which is preliminary data.</text>
</comment>
<evidence type="ECO:0000259" key="8">
    <source>
        <dbReference type="PROSITE" id="PS51462"/>
    </source>
</evidence>
<dbReference type="PANTHER" id="PTHR42904:SF8">
    <property type="entry name" value="NAD(+) DIPHOSPHATASE"/>
    <property type="match status" value="1"/>
</dbReference>
<dbReference type="InterPro" id="IPR000086">
    <property type="entry name" value="NUDIX_hydrolase_dom"/>
</dbReference>
<keyword evidence="5" id="KW-0460">Magnesium</keyword>
<dbReference type="Gene3D" id="3.90.79.10">
    <property type="entry name" value="Nucleoside Triphosphate Pyrophosphohydrolase"/>
    <property type="match status" value="1"/>
</dbReference>
<dbReference type="GO" id="GO:0006742">
    <property type="term" value="P:NADP+ catabolic process"/>
    <property type="evidence" value="ECO:0007669"/>
    <property type="project" value="TreeGrafter"/>
</dbReference>
<comment type="cofactor">
    <cofactor evidence="1">
        <name>Mg(2+)</name>
        <dbReference type="ChEBI" id="CHEBI:18420"/>
    </cofactor>
</comment>
<evidence type="ECO:0000256" key="4">
    <source>
        <dbReference type="ARBA" id="ARBA00022801"/>
    </source>
</evidence>
<keyword evidence="4" id="KW-0378">Hydrolase</keyword>
<dbReference type="GO" id="GO:0046872">
    <property type="term" value="F:metal ion binding"/>
    <property type="evidence" value="ECO:0007669"/>
    <property type="project" value="UniProtKB-KW"/>
</dbReference>
<gene>
    <name evidence="9" type="ORF">Ctob_003388</name>
</gene>
<dbReference type="EMBL" id="JWZX01003264">
    <property type="protein sequence ID" value="KOO22643.1"/>
    <property type="molecule type" value="Genomic_DNA"/>
</dbReference>
<dbReference type="Pfam" id="PF00293">
    <property type="entry name" value="NUDIX"/>
    <property type="match status" value="1"/>
</dbReference>
<feature type="chain" id="PRO_5013198354" description="NAD(+) diphosphatase" evidence="7">
    <location>
        <begin position="16"/>
        <end position="346"/>
    </location>
</feature>
<evidence type="ECO:0000256" key="5">
    <source>
        <dbReference type="ARBA" id="ARBA00022842"/>
    </source>
</evidence>
<keyword evidence="7" id="KW-0732">Signal</keyword>
<dbReference type="InterPro" id="IPR049734">
    <property type="entry name" value="NudC-like_C"/>
</dbReference>
<dbReference type="GO" id="GO:0019677">
    <property type="term" value="P:NAD+ catabolic process"/>
    <property type="evidence" value="ECO:0007669"/>
    <property type="project" value="TreeGrafter"/>
</dbReference>
<evidence type="ECO:0000256" key="1">
    <source>
        <dbReference type="ARBA" id="ARBA00001946"/>
    </source>
</evidence>
<dbReference type="EC" id="3.6.1.22" evidence="2"/>
<dbReference type="Proteomes" id="UP000037460">
    <property type="component" value="Unassembled WGS sequence"/>
</dbReference>
<dbReference type="PROSITE" id="PS51462">
    <property type="entry name" value="NUDIX"/>
    <property type="match status" value="1"/>
</dbReference>
<organism evidence="9 10">
    <name type="scientific">Chrysochromulina tobinii</name>
    <dbReference type="NCBI Taxonomy" id="1460289"/>
    <lineage>
        <taxon>Eukaryota</taxon>
        <taxon>Haptista</taxon>
        <taxon>Haptophyta</taxon>
        <taxon>Prymnesiophyceae</taxon>
        <taxon>Prymnesiales</taxon>
        <taxon>Chrysochromulinaceae</taxon>
        <taxon>Chrysochromulina</taxon>
    </lineage>
</organism>
<evidence type="ECO:0000313" key="9">
    <source>
        <dbReference type="EMBL" id="KOO22643.1"/>
    </source>
</evidence>
<feature type="domain" description="Nudix hydrolase" evidence="8">
    <location>
        <begin position="200"/>
        <end position="326"/>
    </location>
</feature>
<name>A0A0M0J8T5_9EUKA</name>
<dbReference type="PROSITE" id="PS00893">
    <property type="entry name" value="NUDIX_BOX"/>
    <property type="match status" value="1"/>
</dbReference>
<dbReference type="Gene3D" id="3.90.79.20">
    <property type="match status" value="1"/>
</dbReference>
<keyword evidence="10" id="KW-1185">Reference proteome</keyword>
<feature type="signal peptide" evidence="7">
    <location>
        <begin position="1"/>
        <end position="15"/>
    </location>
</feature>
<dbReference type="GO" id="GO:0005777">
    <property type="term" value="C:peroxisome"/>
    <property type="evidence" value="ECO:0007669"/>
    <property type="project" value="TreeGrafter"/>
</dbReference>
<evidence type="ECO:0000256" key="2">
    <source>
        <dbReference type="ARBA" id="ARBA00012381"/>
    </source>
</evidence>
<dbReference type="PANTHER" id="PTHR42904">
    <property type="entry name" value="NUDIX HYDROLASE, NUDC SUBFAMILY"/>
    <property type="match status" value="1"/>
</dbReference>
<dbReference type="CDD" id="cd03429">
    <property type="entry name" value="NUDIX_NADH_pyrophosphatase_Nudt13"/>
    <property type="match status" value="1"/>
</dbReference>
<dbReference type="GO" id="GO:0005829">
    <property type="term" value="C:cytosol"/>
    <property type="evidence" value="ECO:0007669"/>
    <property type="project" value="TreeGrafter"/>
</dbReference>
<dbReference type="GO" id="GO:0035529">
    <property type="term" value="F:NADH pyrophosphatase activity"/>
    <property type="evidence" value="ECO:0007669"/>
    <property type="project" value="TreeGrafter"/>
</dbReference>
<dbReference type="OrthoDB" id="10249612at2759"/>
<keyword evidence="6" id="KW-0520">NAD</keyword>
<dbReference type="NCBIfam" id="NF001299">
    <property type="entry name" value="PRK00241.1"/>
    <property type="match status" value="1"/>
</dbReference>
<accession>A0A0M0J8T5</accession>
<evidence type="ECO:0000256" key="3">
    <source>
        <dbReference type="ARBA" id="ARBA00022723"/>
    </source>
</evidence>
<evidence type="ECO:0000313" key="10">
    <source>
        <dbReference type="Proteomes" id="UP000037460"/>
    </source>
</evidence>
<dbReference type="InterPro" id="IPR015797">
    <property type="entry name" value="NUDIX_hydrolase-like_dom_sf"/>
</dbReference>
<proteinExistence type="predicted"/>
<dbReference type="InterPro" id="IPR050241">
    <property type="entry name" value="NAD-cap_RNA_hydrolase_NudC"/>
</dbReference>
<evidence type="ECO:0000256" key="6">
    <source>
        <dbReference type="ARBA" id="ARBA00023027"/>
    </source>
</evidence>
<dbReference type="SUPFAM" id="SSF55811">
    <property type="entry name" value="Nudix"/>
    <property type="match status" value="1"/>
</dbReference>
<dbReference type="AlphaFoldDB" id="A0A0M0J8T5"/>
<evidence type="ECO:0000256" key="7">
    <source>
        <dbReference type="SAM" id="SignalP"/>
    </source>
</evidence>
<keyword evidence="3" id="KW-0479">Metal-binding</keyword>